<dbReference type="RefSeq" id="WP_380799970.1">
    <property type="nucleotide sequence ID" value="NZ_JBHUIV010000004.1"/>
</dbReference>
<reference evidence="5" key="1">
    <citation type="journal article" date="2019" name="Int. J. Syst. Evol. Microbiol.">
        <title>The Global Catalogue of Microorganisms (GCM) 10K type strain sequencing project: providing services to taxonomists for standard genome sequencing and annotation.</title>
        <authorList>
            <consortium name="The Broad Institute Genomics Platform"/>
            <consortium name="The Broad Institute Genome Sequencing Center for Infectious Disease"/>
            <person name="Wu L."/>
            <person name="Ma J."/>
        </authorList>
    </citation>
    <scope>NUCLEOTIDE SEQUENCE [LARGE SCALE GENOMIC DNA]</scope>
    <source>
        <strain evidence="5">KCTC 19812</strain>
    </source>
</reference>
<evidence type="ECO:0000256" key="1">
    <source>
        <dbReference type="SAM" id="Coils"/>
    </source>
</evidence>
<evidence type="ECO:0000256" key="2">
    <source>
        <dbReference type="SAM" id="MobiDB-lite"/>
    </source>
</evidence>
<evidence type="ECO:0000313" key="5">
    <source>
        <dbReference type="Proteomes" id="UP001597414"/>
    </source>
</evidence>
<proteinExistence type="predicted"/>
<feature type="coiled-coil region" evidence="1">
    <location>
        <begin position="65"/>
        <end position="92"/>
    </location>
</feature>
<feature type="compositionally biased region" description="Basic and acidic residues" evidence="2">
    <location>
        <begin position="103"/>
        <end position="113"/>
    </location>
</feature>
<accession>A0ABW5B423</accession>
<keyword evidence="3" id="KW-0472">Membrane</keyword>
<feature type="transmembrane region" description="Helical" evidence="3">
    <location>
        <begin position="7"/>
        <end position="26"/>
    </location>
</feature>
<comment type="caution">
    <text evidence="4">The sequence shown here is derived from an EMBL/GenBank/DDBJ whole genome shotgun (WGS) entry which is preliminary data.</text>
</comment>
<keyword evidence="3" id="KW-1133">Transmembrane helix</keyword>
<keyword evidence="1" id="KW-0175">Coiled coil</keyword>
<feature type="region of interest" description="Disordered" evidence="2">
    <location>
        <begin position="103"/>
        <end position="122"/>
    </location>
</feature>
<evidence type="ECO:0000256" key="3">
    <source>
        <dbReference type="SAM" id="Phobius"/>
    </source>
</evidence>
<evidence type="ECO:0000313" key="4">
    <source>
        <dbReference type="EMBL" id="MFD2200325.1"/>
    </source>
</evidence>
<dbReference type="Proteomes" id="UP001597414">
    <property type="component" value="Unassembled WGS sequence"/>
</dbReference>
<protein>
    <submittedName>
        <fullName evidence="4">Uncharacterized protein</fullName>
    </submittedName>
</protein>
<keyword evidence="3" id="KW-0812">Transmembrane</keyword>
<sequence length="122" mass="14157">MKQFNKITHLLVLLYFAVSLVIFLSFNSIKGIIGIEELNTSLVVNFLLIGFFLFIISMATDKMEISGLKSQIEKKEIEKNELKAKLYDHEQGIKLKNIEKKIDQKKEEEKDSSVIRPRQNIK</sequence>
<feature type="transmembrane region" description="Helical" evidence="3">
    <location>
        <begin position="38"/>
        <end position="59"/>
    </location>
</feature>
<dbReference type="EMBL" id="JBHUIV010000004">
    <property type="protein sequence ID" value="MFD2200325.1"/>
    <property type="molecule type" value="Genomic_DNA"/>
</dbReference>
<organism evidence="4 5">
    <name type="scientific">Shivajiella indica</name>
    <dbReference type="NCBI Taxonomy" id="872115"/>
    <lineage>
        <taxon>Bacteria</taxon>
        <taxon>Pseudomonadati</taxon>
        <taxon>Bacteroidota</taxon>
        <taxon>Cytophagia</taxon>
        <taxon>Cytophagales</taxon>
        <taxon>Cyclobacteriaceae</taxon>
        <taxon>Shivajiella</taxon>
    </lineage>
</organism>
<keyword evidence="5" id="KW-1185">Reference proteome</keyword>
<gene>
    <name evidence="4" type="ORF">ACFSKV_02020</name>
</gene>
<name>A0ABW5B423_9BACT</name>